<feature type="transmembrane region" description="Helical" evidence="6">
    <location>
        <begin position="131"/>
        <end position="153"/>
    </location>
</feature>
<comment type="subcellular location">
    <subcellularLocation>
        <location evidence="1">Membrane</location>
        <topology evidence="1">Multi-pass membrane protein</topology>
    </subcellularLocation>
</comment>
<dbReference type="PIRSF" id="PIRSF005859">
    <property type="entry name" value="PBR"/>
    <property type="match status" value="1"/>
</dbReference>
<evidence type="ECO:0000256" key="2">
    <source>
        <dbReference type="ARBA" id="ARBA00007524"/>
    </source>
</evidence>
<keyword evidence="8" id="KW-1185">Reference proteome</keyword>
<keyword evidence="5 6" id="KW-0472">Membrane</keyword>
<feature type="transmembrane region" description="Helical" evidence="6">
    <location>
        <begin position="46"/>
        <end position="66"/>
    </location>
</feature>
<dbReference type="RefSeq" id="WP_087937857.1">
    <property type="nucleotide sequence ID" value="NZ_FNAC01000004.1"/>
</dbReference>
<protein>
    <submittedName>
        <fullName evidence="7">TspO and MBR related proteins</fullName>
    </submittedName>
</protein>
<dbReference type="STRING" id="686796.SAMN04488104_1004124"/>
<dbReference type="GO" id="GO:0016020">
    <property type="term" value="C:membrane"/>
    <property type="evidence" value="ECO:0007669"/>
    <property type="project" value="UniProtKB-SubCell"/>
</dbReference>
<gene>
    <name evidence="7" type="ORF">SAMN04488104_1004124</name>
</gene>
<dbReference type="OrthoDB" id="9795496at2"/>
<sequence length="154" mass="17464">MPNWLKLVISLILPQLVGGTGALFTITSINSWYQTIKKPFFNPPGWIFGPVWTILYVMMGIACYLIWKSGHPQKRPLLTLYFVQLGLNGLWSPVFFGMESPILGLVVIVPLLVSVFLCVKKFKLVSPWASGLMIPYLAWVSFATVLNFSIWWLN</sequence>
<feature type="transmembrane region" description="Helical" evidence="6">
    <location>
        <begin position="78"/>
        <end position="96"/>
    </location>
</feature>
<dbReference type="InterPro" id="IPR038330">
    <property type="entry name" value="TspO/MBR-related_sf"/>
</dbReference>
<evidence type="ECO:0000256" key="4">
    <source>
        <dbReference type="ARBA" id="ARBA00022989"/>
    </source>
</evidence>
<comment type="similarity">
    <text evidence="2">Belongs to the TspO/BZRP family.</text>
</comment>
<dbReference type="FunFam" id="1.20.1260.100:FF:000001">
    <property type="entry name" value="translocator protein 2"/>
    <property type="match status" value="1"/>
</dbReference>
<evidence type="ECO:0000256" key="5">
    <source>
        <dbReference type="ARBA" id="ARBA00023136"/>
    </source>
</evidence>
<dbReference type="EMBL" id="FNAC01000004">
    <property type="protein sequence ID" value="SDC72308.1"/>
    <property type="molecule type" value="Genomic_DNA"/>
</dbReference>
<dbReference type="PANTHER" id="PTHR10057">
    <property type="entry name" value="PERIPHERAL-TYPE BENZODIAZEPINE RECEPTOR"/>
    <property type="match status" value="1"/>
</dbReference>
<accession>A0A1G6NX27</accession>
<keyword evidence="4 6" id="KW-1133">Transmembrane helix</keyword>
<dbReference type="Proteomes" id="UP000199060">
    <property type="component" value="Unassembled WGS sequence"/>
</dbReference>
<proteinExistence type="inferred from homology"/>
<evidence type="ECO:0000256" key="3">
    <source>
        <dbReference type="ARBA" id="ARBA00022692"/>
    </source>
</evidence>
<name>A0A1G6NX27_9BACT</name>
<evidence type="ECO:0000256" key="6">
    <source>
        <dbReference type="SAM" id="Phobius"/>
    </source>
</evidence>
<keyword evidence="3 6" id="KW-0812">Transmembrane</keyword>
<dbReference type="CDD" id="cd15904">
    <property type="entry name" value="TSPO_MBR"/>
    <property type="match status" value="1"/>
</dbReference>
<organism evidence="7 8">
    <name type="scientific">Algoriphagus faecimaris</name>
    <dbReference type="NCBI Taxonomy" id="686796"/>
    <lineage>
        <taxon>Bacteria</taxon>
        <taxon>Pseudomonadati</taxon>
        <taxon>Bacteroidota</taxon>
        <taxon>Cytophagia</taxon>
        <taxon>Cytophagales</taxon>
        <taxon>Cyclobacteriaceae</taxon>
        <taxon>Algoriphagus</taxon>
    </lineage>
</organism>
<evidence type="ECO:0000313" key="7">
    <source>
        <dbReference type="EMBL" id="SDC72308.1"/>
    </source>
</evidence>
<dbReference type="InterPro" id="IPR004307">
    <property type="entry name" value="TspO_MBR"/>
</dbReference>
<feature type="transmembrane region" description="Helical" evidence="6">
    <location>
        <begin position="102"/>
        <end position="119"/>
    </location>
</feature>
<dbReference type="Pfam" id="PF03073">
    <property type="entry name" value="TspO_MBR"/>
    <property type="match status" value="1"/>
</dbReference>
<dbReference type="PANTHER" id="PTHR10057:SF0">
    <property type="entry name" value="TRANSLOCATOR PROTEIN"/>
    <property type="match status" value="1"/>
</dbReference>
<dbReference type="GO" id="GO:0033013">
    <property type="term" value="P:tetrapyrrole metabolic process"/>
    <property type="evidence" value="ECO:0007669"/>
    <property type="project" value="UniProtKB-ARBA"/>
</dbReference>
<reference evidence="8" key="1">
    <citation type="submission" date="2016-10" db="EMBL/GenBank/DDBJ databases">
        <authorList>
            <person name="Varghese N."/>
            <person name="Submissions S."/>
        </authorList>
    </citation>
    <scope>NUCLEOTIDE SEQUENCE [LARGE SCALE GENOMIC DNA]</scope>
    <source>
        <strain evidence="8">DSM 23095</strain>
    </source>
</reference>
<evidence type="ECO:0000256" key="1">
    <source>
        <dbReference type="ARBA" id="ARBA00004141"/>
    </source>
</evidence>
<evidence type="ECO:0000313" key="8">
    <source>
        <dbReference type="Proteomes" id="UP000199060"/>
    </source>
</evidence>
<dbReference type="AlphaFoldDB" id="A0A1G6NX27"/>
<dbReference type="Gene3D" id="1.20.1260.100">
    <property type="entry name" value="TspO/MBR protein"/>
    <property type="match status" value="1"/>
</dbReference>